<keyword evidence="5" id="KW-0472">Membrane</keyword>
<reference evidence="6 7" key="1">
    <citation type="submission" date="2016-07" db="EMBL/GenBank/DDBJ databases">
        <title>Multiple horizontal gene transfer events from other fungi enriched the ability of initially mycotrophic Trichoderma (Ascomycota) to feed on dead plant biomass.</title>
        <authorList>
            <consortium name="DOE Joint Genome Institute"/>
            <person name="Aerts A."/>
            <person name="Atanasova L."/>
            <person name="Chenthamara K."/>
            <person name="Zhang J."/>
            <person name="Grujic M."/>
            <person name="Henrissat B."/>
            <person name="Kuo A."/>
            <person name="Salamov A."/>
            <person name="Lipzen A."/>
            <person name="Labutti K."/>
            <person name="Barry K."/>
            <person name="Miao Y."/>
            <person name="Rahimi M.J."/>
            <person name="Shen Q."/>
            <person name="Grigoriev I.V."/>
            <person name="Kubicek C.P."/>
            <person name="Druzhinina I.S."/>
        </authorList>
    </citation>
    <scope>NUCLEOTIDE SEQUENCE [LARGE SCALE GENOMIC DNA]</scope>
    <source>
        <strain evidence="6 7">CBS 433.97</strain>
    </source>
</reference>
<gene>
    <name evidence="6" type="ORF">M441DRAFT_136512</name>
</gene>
<dbReference type="SMART" id="SM00248">
    <property type="entry name" value="ANK"/>
    <property type="match status" value="10"/>
</dbReference>
<name>A0A2T3ZCD4_TRIA4</name>
<feature type="repeat" description="ANK" evidence="3">
    <location>
        <begin position="449"/>
        <end position="471"/>
    </location>
</feature>
<dbReference type="AlphaFoldDB" id="A0A2T3ZCD4"/>
<dbReference type="EMBL" id="KZ679260">
    <property type="protein sequence ID" value="PTB42466.1"/>
    <property type="molecule type" value="Genomic_DNA"/>
</dbReference>
<feature type="repeat" description="ANK" evidence="3">
    <location>
        <begin position="299"/>
        <end position="321"/>
    </location>
</feature>
<feature type="repeat" description="ANK" evidence="3">
    <location>
        <begin position="121"/>
        <end position="153"/>
    </location>
</feature>
<feature type="repeat" description="ANK" evidence="3">
    <location>
        <begin position="54"/>
        <end position="88"/>
    </location>
</feature>
<dbReference type="PROSITE" id="PS50297">
    <property type="entry name" value="ANK_REP_REGION"/>
    <property type="match status" value="5"/>
</dbReference>
<feature type="transmembrane region" description="Helical" evidence="5">
    <location>
        <begin position="579"/>
        <end position="610"/>
    </location>
</feature>
<protein>
    <submittedName>
        <fullName evidence="6">Uncharacterized protein</fullName>
    </submittedName>
</protein>
<dbReference type="GO" id="GO:0010468">
    <property type="term" value="P:regulation of gene expression"/>
    <property type="evidence" value="ECO:0007669"/>
    <property type="project" value="TreeGrafter"/>
</dbReference>
<evidence type="ECO:0000256" key="1">
    <source>
        <dbReference type="ARBA" id="ARBA00022737"/>
    </source>
</evidence>
<feature type="repeat" description="ANK" evidence="3">
    <location>
        <begin position="89"/>
        <end position="122"/>
    </location>
</feature>
<organism evidence="6 7">
    <name type="scientific">Trichoderma asperellum (strain ATCC 204424 / CBS 433.97 / NBRC 101777)</name>
    <dbReference type="NCBI Taxonomy" id="1042311"/>
    <lineage>
        <taxon>Eukaryota</taxon>
        <taxon>Fungi</taxon>
        <taxon>Dikarya</taxon>
        <taxon>Ascomycota</taxon>
        <taxon>Pezizomycotina</taxon>
        <taxon>Sordariomycetes</taxon>
        <taxon>Hypocreomycetidae</taxon>
        <taxon>Hypocreales</taxon>
        <taxon>Hypocreaceae</taxon>
        <taxon>Trichoderma</taxon>
    </lineage>
</organism>
<dbReference type="InterPro" id="IPR002110">
    <property type="entry name" value="Ankyrin_rpt"/>
</dbReference>
<evidence type="ECO:0000313" key="7">
    <source>
        <dbReference type="Proteomes" id="UP000240493"/>
    </source>
</evidence>
<dbReference type="PROSITE" id="PS50088">
    <property type="entry name" value="ANK_REPEAT"/>
    <property type="match status" value="6"/>
</dbReference>
<dbReference type="Proteomes" id="UP000240493">
    <property type="component" value="Unassembled WGS sequence"/>
</dbReference>
<dbReference type="GO" id="GO:0005634">
    <property type="term" value="C:nucleus"/>
    <property type="evidence" value="ECO:0007669"/>
    <property type="project" value="TreeGrafter"/>
</dbReference>
<feature type="region of interest" description="Disordered" evidence="4">
    <location>
        <begin position="1"/>
        <end position="22"/>
    </location>
</feature>
<keyword evidence="5" id="KW-0812">Transmembrane</keyword>
<dbReference type="PANTHER" id="PTHR24124:SF14">
    <property type="entry name" value="CHROMOSOME UNDETERMINED SCAFFOLD_25, WHOLE GENOME SHOTGUN SEQUENCE"/>
    <property type="match status" value="1"/>
</dbReference>
<evidence type="ECO:0000256" key="3">
    <source>
        <dbReference type="PROSITE-ProRule" id="PRU00023"/>
    </source>
</evidence>
<dbReference type="SUPFAM" id="SSF48403">
    <property type="entry name" value="Ankyrin repeat"/>
    <property type="match status" value="2"/>
</dbReference>
<evidence type="ECO:0000256" key="4">
    <source>
        <dbReference type="SAM" id="MobiDB-lite"/>
    </source>
</evidence>
<keyword evidence="5" id="KW-1133">Transmembrane helix</keyword>
<dbReference type="OrthoDB" id="341259at2759"/>
<keyword evidence="2 3" id="KW-0040">ANK repeat</keyword>
<dbReference type="PANTHER" id="PTHR24124">
    <property type="entry name" value="ANKYRIN REPEAT FAMILY A"/>
    <property type="match status" value="1"/>
</dbReference>
<evidence type="ECO:0000256" key="2">
    <source>
        <dbReference type="ARBA" id="ARBA00023043"/>
    </source>
</evidence>
<sequence>MLGEDYNPGNKITSQVTSARGGDGKSQLFDALGSPATVQQLIVGGEDVNHEDFLGATPLHWVFSQEHPNLESAEIIHQNGGNINSQDYQGNTPLEYAVRHAASAAGVEWLLSKGADPNVKTKQNLLLYALAKGKTDILKMLLDAGADPNSPRHFPPLFHAMGLGRFLDEAVDLLLAHEANPVAVTNGNVTPLAYAVRQSKPCRNLSAMRKVYEQAQRRGTPFTAEQLSKAFSEYRGHGYHRELFEQFLEWNVDVNQKIARKRGGFTRPLIIACGDENADIDAIQHLLSLGADPTLANHDGETPLHAAILTGAPDTVLFLLETLDAQAINQANNHGQTALHIACEIIHPTGFRVHQNKRFFFGPRLKKFTKDEVTRQLANLTIDQAVAIRRARCIGLAQALLAHGASTHAQDAVIGATPLHYACRIGIPELVTALLEACSGTCLRLRDKLGQTPLHWAAKYGKAGAVQALMEWSQTEENCVDDDDDGPYGCHLPYMADEQRRLPIHLAAMKGHDNTLEVLLEYTSARYYEAQDKDGRTPLWYASYWYKDVGVWGCDHSRYDDCAGKLRRKIESARGAVPAYYYAFAAVASSLALAVIFRSVIAGAAAVAVAQGRSFCVKAWGGVVVTWRCAVAGWRYARDEYCRSHT</sequence>
<dbReference type="InterPro" id="IPR036770">
    <property type="entry name" value="Ankyrin_rpt-contain_sf"/>
</dbReference>
<keyword evidence="7" id="KW-1185">Reference proteome</keyword>
<dbReference type="Pfam" id="PF12796">
    <property type="entry name" value="Ank_2"/>
    <property type="match status" value="4"/>
</dbReference>
<keyword evidence="1" id="KW-0677">Repeat</keyword>
<dbReference type="STRING" id="1042311.A0A2T3ZCD4"/>
<feature type="repeat" description="ANK" evidence="3">
    <location>
        <begin position="414"/>
        <end position="436"/>
    </location>
</feature>
<proteinExistence type="predicted"/>
<dbReference type="Gene3D" id="1.25.40.20">
    <property type="entry name" value="Ankyrin repeat-containing domain"/>
    <property type="match status" value="3"/>
</dbReference>
<evidence type="ECO:0000313" key="6">
    <source>
        <dbReference type="EMBL" id="PTB42466.1"/>
    </source>
</evidence>
<accession>A0A2T3ZCD4</accession>
<evidence type="ECO:0000256" key="5">
    <source>
        <dbReference type="SAM" id="Phobius"/>
    </source>
</evidence>